<evidence type="ECO:0000256" key="1">
    <source>
        <dbReference type="ARBA" id="ARBA00022837"/>
    </source>
</evidence>
<keyword evidence="1" id="KW-0106">Calcium</keyword>
<dbReference type="AlphaFoldDB" id="A0AAV7HE23"/>
<name>A0AAV7HE23_DENCH</name>
<evidence type="ECO:0000313" key="4">
    <source>
        <dbReference type="EMBL" id="KAH0466881.1"/>
    </source>
</evidence>
<dbReference type="InterPro" id="IPR011992">
    <property type="entry name" value="EF-hand-dom_pair"/>
</dbReference>
<dbReference type="InterPro" id="IPR018247">
    <property type="entry name" value="EF_Hand_1_Ca_BS"/>
</dbReference>
<gene>
    <name evidence="4" type="ORF">IEQ34_004119</name>
</gene>
<dbReference type="EMBL" id="JAGFBR010000005">
    <property type="protein sequence ID" value="KAH0466881.1"/>
    <property type="molecule type" value="Genomic_DNA"/>
</dbReference>
<dbReference type="SUPFAM" id="SSF47473">
    <property type="entry name" value="EF-hand"/>
    <property type="match status" value="1"/>
</dbReference>
<evidence type="ECO:0000256" key="2">
    <source>
        <dbReference type="SAM" id="MobiDB-lite"/>
    </source>
</evidence>
<sequence>MEVCDGLHAFSVAEMNTYDKEVCDKATGSGIGTDFITGVKMPSLNSTDKADPTQCSQVVQVVRRNISEGFDHKVVINGDEFNVTHGDSQCRSQAAHSQRQRGENSAITEEVGERKHLHKASAYFDQNNSRYIEIKELSESLQDDLNHNHEEVIKAIIGNLDTNKDKKVSYKEFDATLRSKANGHETIILFEAEKTIFSAQVLHMDRND</sequence>
<reference evidence="4 5" key="1">
    <citation type="journal article" date="2021" name="Hortic Res">
        <title>Chromosome-scale assembly of the Dendrobium chrysotoxum genome enhances the understanding of orchid evolution.</title>
        <authorList>
            <person name="Zhang Y."/>
            <person name="Zhang G.Q."/>
            <person name="Zhang D."/>
            <person name="Liu X.D."/>
            <person name="Xu X.Y."/>
            <person name="Sun W.H."/>
            <person name="Yu X."/>
            <person name="Zhu X."/>
            <person name="Wang Z.W."/>
            <person name="Zhao X."/>
            <person name="Zhong W.Y."/>
            <person name="Chen H."/>
            <person name="Yin W.L."/>
            <person name="Huang T."/>
            <person name="Niu S.C."/>
            <person name="Liu Z.J."/>
        </authorList>
    </citation>
    <scope>NUCLEOTIDE SEQUENCE [LARGE SCALE GENOMIC DNA]</scope>
    <source>
        <strain evidence="4">Lindl</strain>
    </source>
</reference>
<protein>
    <recommendedName>
        <fullName evidence="3">EF-hand domain-containing protein</fullName>
    </recommendedName>
</protein>
<dbReference type="GO" id="GO:0005509">
    <property type="term" value="F:calcium ion binding"/>
    <property type="evidence" value="ECO:0007669"/>
    <property type="project" value="InterPro"/>
</dbReference>
<evidence type="ECO:0000313" key="5">
    <source>
        <dbReference type="Proteomes" id="UP000775213"/>
    </source>
</evidence>
<dbReference type="PROSITE" id="PS00018">
    <property type="entry name" value="EF_HAND_1"/>
    <property type="match status" value="2"/>
</dbReference>
<comment type="caution">
    <text evidence="4">The sequence shown here is derived from an EMBL/GenBank/DDBJ whole genome shotgun (WGS) entry which is preliminary data.</text>
</comment>
<dbReference type="Gene3D" id="1.10.238.10">
    <property type="entry name" value="EF-hand"/>
    <property type="match status" value="1"/>
</dbReference>
<feature type="compositionally biased region" description="Polar residues" evidence="2">
    <location>
        <begin position="86"/>
        <end position="107"/>
    </location>
</feature>
<dbReference type="PROSITE" id="PS50222">
    <property type="entry name" value="EF_HAND_2"/>
    <property type="match status" value="1"/>
</dbReference>
<dbReference type="Pfam" id="PF13499">
    <property type="entry name" value="EF-hand_7"/>
    <property type="match status" value="1"/>
</dbReference>
<keyword evidence="5" id="KW-1185">Reference proteome</keyword>
<organism evidence="4 5">
    <name type="scientific">Dendrobium chrysotoxum</name>
    <name type="common">Orchid</name>
    <dbReference type="NCBI Taxonomy" id="161865"/>
    <lineage>
        <taxon>Eukaryota</taxon>
        <taxon>Viridiplantae</taxon>
        <taxon>Streptophyta</taxon>
        <taxon>Embryophyta</taxon>
        <taxon>Tracheophyta</taxon>
        <taxon>Spermatophyta</taxon>
        <taxon>Magnoliopsida</taxon>
        <taxon>Liliopsida</taxon>
        <taxon>Asparagales</taxon>
        <taxon>Orchidaceae</taxon>
        <taxon>Epidendroideae</taxon>
        <taxon>Malaxideae</taxon>
        <taxon>Dendrobiinae</taxon>
        <taxon>Dendrobium</taxon>
    </lineage>
</organism>
<feature type="domain" description="EF-hand" evidence="3">
    <location>
        <begin position="148"/>
        <end position="183"/>
    </location>
</feature>
<evidence type="ECO:0000259" key="3">
    <source>
        <dbReference type="PROSITE" id="PS50222"/>
    </source>
</evidence>
<proteinExistence type="predicted"/>
<dbReference type="InterPro" id="IPR002048">
    <property type="entry name" value="EF_hand_dom"/>
</dbReference>
<dbReference type="Proteomes" id="UP000775213">
    <property type="component" value="Unassembled WGS sequence"/>
</dbReference>
<feature type="region of interest" description="Disordered" evidence="2">
    <location>
        <begin position="86"/>
        <end position="109"/>
    </location>
</feature>
<accession>A0AAV7HE23</accession>